<feature type="transmembrane region" description="Helical" evidence="9">
    <location>
        <begin position="57"/>
        <end position="77"/>
    </location>
</feature>
<keyword evidence="7 9" id="KW-0472">Membrane</keyword>
<accession>A0A9D5Q7K3</accession>
<organism evidence="11 12">
    <name type="scientific">candidate division KSB3 bacterium</name>
    <dbReference type="NCBI Taxonomy" id="2044937"/>
    <lineage>
        <taxon>Bacteria</taxon>
        <taxon>candidate division KSB3</taxon>
    </lineage>
</organism>
<evidence type="ECO:0000313" key="11">
    <source>
        <dbReference type="EMBL" id="MBD3326533.1"/>
    </source>
</evidence>
<proteinExistence type="inferred from homology"/>
<keyword evidence="3" id="KW-1003">Cell membrane</keyword>
<dbReference type="GO" id="GO:0022857">
    <property type="term" value="F:transmembrane transporter activity"/>
    <property type="evidence" value="ECO:0007669"/>
    <property type="project" value="TreeGrafter"/>
</dbReference>
<comment type="caution">
    <text evidence="11">The sequence shown here is derived from an EMBL/GenBank/DDBJ whole genome shotgun (WGS) entry which is preliminary data.</text>
</comment>
<evidence type="ECO:0000256" key="1">
    <source>
        <dbReference type="ARBA" id="ARBA00004429"/>
    </source>
</evidence>
<comment type="subcellular location">
    <subcellularLocation>
        <location evidence="1">Cell inner membrane</location>
        <topology evidence="1">Multi-pass membrane protein</topology>
    </subcellularLocation>
</comment>
<keyword evidence="4" id="KW-0997">Cell inner membrane</keyword>
<dbReference type="Proteomes" id="UP000649604">
    <property type="component" value="Unassembled WGS sequence"/>
</dbReference>
<dbReference type="GO" id="GO:0005886">
    <property type="term" value="C:plasma membrane"/>
    <property type="evidence" value="ECO:0007669"/>
    <property type="project" value="UniProtKB-SubCell"/>
</dbReference>
<evidence type="ECO:0000256" key="9">
    <source>
        <dbReference type="SAM" id="Phobius"/>
    </source>
</evidence>
<evidence type="ECO:0000256" key="5">
    <source>
        <dbReference type="ARBA" id="ARBA00022692"/>
    </source>
</evidence>
<dbReference type="EMBL" id="WJJP01000595">
    <property type="protein sequence ID" value="MBD3326533.1"/>
    <property type="molecule type" value="Genomic_DNA"/>
</dbReference>
<dbReference type="InterPro" id="IPR007387">
    <property type="entry name" value="TRAP_DctQ"/>
</dbReference>
<evidence type="ECO:0000256" key="6">
    <source>
        <dbReference type="ARBA" id="ARBA00022989"/>
    </source>
</evidence>
<feature type="transmembrane region" description="Helical" evidence="9">
    <location>
        <begin position="136"/>
        <end position="159"/>
    </location>
</feature>
<reference evidence="11" key="1">
    <citation type="submission" date="2019-11" db="EMBL/GenBank/DDBJ databases">
        <title>Microbial mats filling the niche in hypersaline microbial mats.</title>
        <authorList>
            <person name="Wong H.L."/>
            <person name="Macleod F.I."/>
            <person name="White R.A. III"/>
            <person name="Burns B.P."/>
        </authorList>
    </citation>
    <scope>NUCLEOTIDE SEQUENCE</scope>
    <source>
        <strain evidence="11">Rbin_158</strain>
    </source>
</reference>
<dbReference type="PANTHER" id="PTHR35011">
    <property type="entry name" value="2,3-DIKETO-L-GULONATE TRAP TRANSPORTER SMALL PERMEASE PROTEIN YIAM"/>
    <property type="match status" value="1"/>
</dbReference>
<protein>
    <submittedName>
        <fullName evidence="11">TRAP transporter small permease subunit</fullName>
    </submittedName>
</protein>
<dbReference type="PANTHER" id="PTHR35011:SF2">
    <property type="entry name" value="2,3-DIKETO-L-GULONATE TRAP TRANSPORTER SMALL PERMEASE PROTEIN YIAM"/>
    <property type="match status" value="1"/>
</dbReference>
<keyword evidence="2" id="KW-0813">Transport</keyword>
<dbReference type="AlphaFoldDB" id="A0A9D5Q7K3"/>
<evidence type="ECO:0000256" key="8">
    <source>
        <dbReference type="ARBA" id="ARBA00038436"/>
    </source>
</evidence>
<comment type="similarity">
    <text evidence="8">Belongs to the TRAP transporter small permease family.</text>
</comment>
<dbReference type="Pfam" id="PF04290">
    <property type="entry name" value="DctQ"/>
    <property type="match status" value="1"/>
</dbReference>
<name>A0A9D5Q7K3_9BACT</name>
<feature type="domain" description="Tripartite ATP-independent periplasmic transporters DctQ component" evidence="10">
    <location>
        <begin position="33"/>
        <end position="160"/>
    </location>
</feature>
<feature type="transmembrane region" description="Helical" evidence="9">
    <location>
        <begin position="98"/>
        <end position="116"/>
    </location>
</feature>
<evidence type="ECO:0000256" key="7">
    <source>
        <dbReference type="ARBA" id="ARBA00023136"/>
    </source>
</evidence>
<dbReference type="InterPro" id="IPR055348">
    <property type="entry name" value="DctQ"/>
</dbReference>
<evidence type="ECO:0000259" key="10">
    <source>
        <dbReference type="Pfam" id="PF04290"/>
    </source>
</evidence>
<evidence type="ECO:0000256" key="3">
    <source>
        <dbReference type="ARBA" id="ARBA00022475"/>
    </source>
</evidence>
<keyword evidence="5 9" id="KW-0812">Transmembrane</keyword>
<keyword evidence="6 9" id="KW-1133">Transmembrane helix</keyword>
<sequence length="176" mass="20421">MTYTRWKRKKPDVIKKMLERVESFLLLLLLTLIICLVGLQILSRVSGYSVQWSEEITRYIFVWMVFLGAAAGIRTDSHIGAEFFGAMLSEKNQLRLKFFHHSIFFIFLALTFYFSIPFIRMQRQFGQSADTLPIPMFLITSIIPVACVLGLAHLIEALWTIRHELRKRTNNSSTST</sequence>
<evidence type="ECO:0000256" key="2">
    <source>
        <dbReference type="ARBA" id="ARBA00022448"/>
    </source>
</evidence>
<evidence type="ECO:0000313" key="12">
    <source>
        <dbReference type="Proteomes" id="UP000649604"/>
    </source>
</evidence>
<gene>
    <name evidence="11" type="ORF">GF339_18255</name>
</gene>
<dbReference type="GO" id="GO:0015740">
    <property type="term" value="P:C4-dicarboxylate transport"/>
    <property type="evidence" value="ECO:0007669"/>
    <property type="project" value="TreeGrafter"/>
</dbReference>
<evidence type="ECO:0000256" key="4">
    <source>
        <dbReference type="ARBA" id="ARBA00022519"/>
    </source>
</evidence>